<name>A0A2T4C1X8_TRILO</name>
<keyword evidence="2" id="KW-1185">Reference proteome</keyword>
<protein>
    <submittedName>
        <fullName evidence="1">Uncharacterized protein</fullName>
    </submittedName>
</protein>
<dbReference type="Proteomes" id="UP000240760">
    <property type="component" value="Unassembled WGS sequence"/>
</dbReference>
<proteinExistence type="predicted"/>
<reference evidence="1 2" key="1">
    <citation type="submission" date="2016-07" db="EMBL/GenBank/DDBJ databases">
        <title>Multiple horizontal gene transfer events from other fungi enriched the ability of initially mycotrophic Trichoderma (Ascomycota) to feed on dead plant biomass.</title>
        <authorList>
            <consortium name="DOE Joint Genome Institute"/>
            <person name="Aerts A."/>
            <person name="Atanasova L."/>
            <person name="Chenthamara K."/>
            <person name="Zhang J."/>
            <person name="Grujic M."/>
            <person name="Henrissat B."/>
            <person name="Kuo A."/>
            <person name="Salamov A."/>
            <person name="Lipzen A."/>
            <person name="Labutti K."/>
            <person name="Barry K."/>
            <person name="Miao Y."/>
            <person name="Rahimi M.J."/>
            <person name="Shen Q."/>
            <person name="Grigoriev I.V."/>
            <person name="Kubicek C.P."/>
            <person name="Druzhinina I.S."/>
        </authorList>
    </citation>
    <scope>NUCLEOTIDE SEQUENCE [LARGE SCALE GENOMIC DNA]</scope>
    <source>
        <strain evidence="1 2">ATCC 18648</strain>
    </source>
</reference>
<dbReference type="EMBL" id="KZ679133">
    <property type="protein sequence ID" value="PTB75525.1"/>
    <property type="molecule type" value="Genomic_DNA"/>
</dbReference>
<organism evidence="1 2">
    <name type="scientific">Trichoderma longibrachiatum ATCC 18648</name>
    <dbReference type="NCBI Taxonomy" id="983965"/>
    <lineage>
        <taxon>Eukaryota</taxon>
        <taxon>Fungi</taxon>
        <taxon>Dikarya</taxon>
        <taxon>Ascomycota</taxon>
        <taxon>Pezizomycotina</taxon>
        <taxon>Sordariomycetes</taxon>
        <taxon>Hypocreomycetidae</taxon>
        <taxon>Hypocreales</taxon>
        <taxon>Hypocreaceae</taxon>
        <taxon>Trichoderma</taxon>
    </lineage>
</organism>
<accession>A0A2T4C1X8</accession>
<evidence type="ECO:0000313" key="2">
    <source>
        <dbReference type="Proteomes" id="UP000240760"/>
    </source>
</evidence>
<evidence type="ECO:0000313" key="1">
    <source>
        <dbReference type="EMBL" id="PTB75525.1"/>
    </source>
</evidence>
<dbReference type="AlphaFoldDB" id="A0A2T4C1X8"/>
<sequence length="152" mass="16591">MHTETCQEPFVRHDARGSLCRERFWGRKAVRILLALRRTTAFEAATARMAEIGVSDSAFRSGAIDHCLASCRDAVPPCPHASLGQPGRRTRAEAEVTECAGVAHSMDRHVTEKGEINTAAALRTKPSERSSGWRLAKPQTVLRLSLNPCLAG</sequence>
<gene>
    <name evidence="1" type="ORF">M440DRAFT_1256444</name>
</gene>